<dbReference type="RefSeq" id="WP_014854735.1">
    <property type="nucleotide sequence ID" value="NC_018178.1"/>
</dbReference>
<feature type="binding site" evidence="7">
    <location>
        <position position="150"/>
    </location>
    <ligand>
        <name>N-formimidoyl-L-glutamate</name>
        <dbReference type="ChEBI" id="CHEBI:58928"/>
    </ligand>
</feature>
<dbReference type="InterPro" id="IPR006680">
    <property type="entry name" value="Amidohydro-rel"/>
</dbReference>
<dbReference type="CDD" id="cd01296">
    <property type="entry name" value="Imidazolone-5PH"/>
    <property type="match status" value="1"/>
</dbReference>
<evidence type="ECO:0000259" key="8">
    <source>
        <dbReference type="Pfam" id="PF01979"/>
    </source>
</evidence>
<organism evidence="9 10">
    <name type="scientific">Melioribacter roseus (strain DSM 23840 / JCM 17771 / VKM B-2668 / P3M-2)</name>
    <dbReference type="NCBI Taxonomy" id="1191523"/>
    <lineage>
        <taxon>Bacteria</taxon>
        <taxon>Pseudomonadati</taxon>
        <taxon>Ignavibacteriota</taxon>
        <taxon>Ignavibacteria</taxon>
        <taxon>Ignavibacteriales</taxon>
        <taxon>Melioribacteraceae</taxon>
        <taxon>Melioribacter</taxon>
    </lineage>
</organism>
<feature type="binding site" evidence="7">
    <location>
        <position position="326"/>
    </location>
    <ligand>
        <name>N-formimidoyl-L-glutamate</name>
        <dbReference type="ChEBI" id="CHEBI:58928"/>
    </ligand>
</feature>
<dbReference type="GO" id="GO:0019556">
    <property type="term" value="P:L-histidine catabolic process to glutamate and formamide"/>
    <property type="evidence" value="ECO:0007669"/>
    <property type="project" value="UniProtKB-UniRule"/>
</dbReference>
<feature type="binding site" evidence="7">
    <location>
        <position position="322"/>
    </location>
    <ligand>
        <name>Zn(2+)</name>
        <dbReference type="ChEBI" id="CHEBI:29105"/>
    </ligand>
</feature>
<dbReference type="NCBIfam" id="TIGR01224">
    <property type="entry name" value="hutI"/>
    <property type="match status" value="1"/>
</dbReference>
<feature type="domain" description="Amidohydrolase-related" evidence="8">
    <location>
        <begin position="251"/>
        <end position="409"/>
    </location>
</feature>
<dbReference type="AlphaFoldDB" id="I6ZW46"/>
<name>I6ZW46_MELRP</name>
<reference evidence="9 10" key="1">
    <citation type="journal article" date="2013" name="PLoS ONE">
        <title>Genomic analysis of Melioribacter roseus, facultatively anaerobic organotrophic bacterium representing a novel deep lineage within Bacteriodetes/Chlorobi group.</title>
        <authorList>
            <person name="Kadnikov V.V."/>
            <person name="Mardanov A.V."/>
            <person name="Podosokorskaya O.A."/>
            <person name="Gavrilov S.N."/>
            <person name="Kublanov I.V."/>
            <person name="Beletsky A.V."/>
            <person name="Bonch-Osmolovskaya E.A."/>
            <person name="Ravin N.V."/>
        </authorList>
    </citation>
    <scope>NUCLEOTIDE SEQUENCE [LARGE SCALE GENOMIC DNA]</scope>
    <source>
        <strain evidence="10">JCM 17771 / P3M-2</strain>
    </source>
</reference>
<evidence type="ECO:0000256" key="4">
    <source>
        <dbReference type="ARBA" id="ARBA00022808"/>
    </source>
</evidence>
<dbReference type="InterPro" id="IPR011059">
    <property type="entry name" value="Metal-dep_hydrolase_composite"/>
</dbReference>
<proteinExistence type="inferred from homology"/>
<evidence type="ECO:0000256" key="7">
    <source>
        <dbReference type="HAMAP-Rule" id="MF_00372"/>
    </source>
</evidence>
<feature type="binding site" evidence="7">
    <location>
        <position position="248"/>
    </location>
    <ligand>
        <name>Zn(2+)</name>
        <dbReference type="ChEBI" id="CHEBI:29105"/>
    </ligand>
</feature>
<sequence length="416" mass="46448">MKILLKNPGQIVTVNTSGRNFKPGKSMNDQDILTNHSIYIENGIIKDILPNSSANRIKADEIIDAENLLVLPGFVECHTHSAFAGNRSNEFLMRLSGKSYEEIAEEGGGIISTVNSVRQASYDELIRLLAPRIKNFISQGITTLEIKSGYGLSYYDEIKLLQVINYYKKNSQIDIIPTFLGAHTYPPEYKNDHKEYLKLIVEELLPYIRKNNLAEFTDVFCEKTAFNPEETDLIFTKAKELRFKLRLHTNQFHSIGGIEVALKHSAHSVDHLEVINDGEIEKIANSELTAVLLPGVSFFLDYNYAPARKLIDLNATVALSTDFNPGSSHIADFHLMMSLAALKMKMTAGEIISATTINAAKAVGMNNILGSIEIGKQADFALMNAKDISEIIYNIGNNLNVMTIKKGKIIYKRETE</sequence>
<dbReference type="EC" id="3.5.2.7" evidence="1 7"/>
<comment type="similarity">
    <text evidence="7">Belongs to the metallo-dependent hydrolases superfamily. HutI family.</text>
</comment>
<protein>
    <recommendedName>
        <fullName evidence="1 7">Imidazolonepropionase</fullName>
        <ecNumber evidence="1 7">3.5.2.7</ecNumber>
    </recommendedName>
    <alternativeName>
        <fullName evidence="7">Imidazolone-5-propionate hydrolase</fullName>
    </alternativeName>
</protein>
<keyword evidence="2 7" id="KW-0479">Metal-binding</keyword>
<dbReference type="KEGG" id="mro:MROS_0054"/>
<feature type="binding site" evidence="7">
    <location>
        <position position="324"/>
    </location>
    <ligand>
        <name>N-formimidoyl-L-glutamate</name>
        <dbReference type="ChEBI" id="CHEBI:58928"/>
    </ligand>
</feature>
<keyword evidence="4 7" id="KW-0369">Histidine metabolism</keyword>
<dbReference type="GO" id="GO:0050480">
    <property type="term" value="F:imidazolonepropionase activity"/>
    <property type="evidence" value="ECO:0007669"/>
    <property type="project" value="UniProtKB-UniRule"/>
</dbReference>
<dbReference type="InterPro" id="IPR005920">
    <property type="entry name" value="HutI"/>
</dbReference>
<comment type="subcellular location">
    <subcellularLocation>
        <location evidence="7">Cytoplasm</location>
    </subcellularLocation>
</comment>
<comment type="pathway">
    <text evidence="7">Amino-acid degradation; L-histidine degradation into L-glutamate; N-formimidoyl-L-glutamate from L-histidine: step 3/3.</text>
</comment>
<dbReference type="GO" id="GO:0019557">
    <property type="term" value="P:L-histidine catabolic process to glutamate and formate"/>
    <property type="evidence" value="ECO:0007669"/>
    <property type="project" value="UniProtKB-UniPathway"/>
</dbReference>
<feature type="binding site" evidence="7">
    <location>
        <position position="78"/>
    </location>
    <ligand>
        <name>Zn(2+)</name>
        <dbReference type="ChEBI" id="CHEBI:29105"/>
    </ligand>
</feature>
<dbReference type="GO" id="GO:0008270">
    <property type="term" value="F:zinc ion binding"/>
    <property type="evidence" value="ECO:0007669"/>
    <property type="project" value="UniProtKB-UniRule"/>
</dbReference>
<dbReference type="Gene3D" id="2.30.40.10">
    <property type="entry name" value="Urease, subunit C, domain 1"/>
    <property type="match status" value="1"/>
</dbReference>
<keyword evidence="5 7" id="KW-0862">Zinc</keyword>
<keyword evidence="7" id="KW-0963">Cytoplasm</keyword>
<dbReference type="EMBL" id="CP003557">
    <property type="protein sequence ID" value="AFN73298.1"/>
    <property type="molecule type" value="Genomic_DNA"/>
</dbReference>
<evidence type="ECO:0000256" key="5">
    <source>
        <dbReference type="ARBA" id="ARBA00022833"/>
    </source>
</evidence>
<dbReference type="GO" id="GO:0005737">
    <property type="term" value="C:cytoplasm"/>
    <property type="evidence" value="ECO:0007669"/>
    <property type="project" value="UniProtKB-SubCell"/>
</dbReference>
<comment type="cofactor">
    <cofactor evidence="7">
        <name>Zn(2+)</name>
        <dbReference type="ChEBI" id="CHEBI:29105"/>
    </cofactor>
    <cofactor evidence="7">
        <name>Fe(3+)</name>
        <dbReference type="ChEBI" id="CHEBI:29034"/>
    </cofactor>
    <text evidence="7">Binds 1 zinc or iron ion per subunit.</text>
</comment>
<accession>I6ZW46</accession>
<feature type="binding site" evidence="7">
    <location>
        <position position="80"/>
    </location>
    <ligand>
        <name>Fe(3+)</name>
        <dbReference type="ChEBI" id="CHEBI:29034"/>
    </ligand>
</feature>
<feature type="binding site" evidence="7">
    <location>
        <position position="87"/>
    </location>
    <ligand>
        <name>4-imidazolone-5-propanoate</name>
        <dbReference type="ChEBI" id="CHEBI:77893"/>
    </ligand>
</feature>
<dbReference type="eggNOG" id="COG1228">
    <property type="taxonomic scope" value="Bacteria"/>
</dbReference>
<dbReference type="SUPFAM" id="SSF51556">
    <property type="entry name" value="Metallo-dependent hydrolases"/>
    <property type="match status" value="1"/>
</dbReference>
<evidence type="ECO:0000256" key="6">
    <source>
        <dbReference type="ARBA" id="ARBA00023004"/>
    </source>
</evidence>
<dbReference type="Proteomes" id="UP000009011">
    <property type="component" value="Chromosome"/>
</dbReference>
<comment type="function">
    <text evidence="7">Catalyzes the hydrolytic cleavage of the carbon-nitrogen bond in imidazolone-5-propanoate to yield N-formimidoyl-L-glutamate. It is the third step in the universal histidine degradation pathway.</text>
</comment>
<dbReference type="HOGENOM" id="CLU_041647_0_1_10"/>
<evidence type="ECO:0000256" key="3">
    <source>
        <dbReference type="ARBA" id="ARBA00022801"/>
    </source>
</evidence>
<dbReference type="InterPro" id="IPR032466">
    <property type="entry name" value="Metal_Hydrolase"/>
</dbReference>
<feature type="binding site" evidence="7">
    <location>
        <position position="183"/>
    </location>
    <ligand>
        <name>4-imidazolone-5-propanoate</name>
        <dbReference type="ChEBI" id="CHEBI:77893"/>
    </ligand>
</feature>
<keyword evidence="3 7" id="KW-0378">Hydrolase</keyword>
<dbReference type="SUPFAM" id="SSF51338">
    <property type="entry name" value="Composite domain of metallo-dependent hydrolases"/>
    <property type="match status" value="1"/>
</dbReference>
<dbReference type="PANTHER" id="PTHR42752:SF1">
    <property type="entry name" value="IMIDAZOLONEPROPIONASE-RELATED"/>
    <property type="match status" value="1"/>
</dbReference>
<dbReference type="HAMAP" id="MF_00372">
    <property type="entry name" value="HutI"/>
    <property type="match status" value="1"/>
</dbReference>
<feature type="binding site" evidence="7">
    <location>
        <position position="322"/>
    </location>
    <ligand>
        <name>Fe(3+)</name>
        <dbReference type="ChEBI" id="CHEBI:29034"/>
    </ligand>
</feature>
<feature type="binding site" evidence="7">
    <location>
        <position position="248"/>
    </location>
    <ligand>
        <name>Fe(3+)</name>
        <dbReference type="ChEBI" id="CHEBI:29034"/>
    </ligand>
</feature>
<dbReference type="UniPathway" id="UPA00379">
    <property type="reaction ID" value="UER00551"/>
</dbReference>
<evidence type="ECO:0000256" key="1">
    <source>
        <dbReference type="ARBA" id="ARBA00012864"/>
    </source>
</evidence>
<keyword evidence="6 7" id="KW-0408">Iron</keyword>
<evidence type="ECO:0000256" key="2">
    <source>
        <dbReference type="ARBA" id="ARBA00022723"/>
    </source>
</evidence>
<evidence type="ECO:0000313" key="10">
    <source>
        <dbReference type="Proteomes" id="UP000009011"/>
    </source>
</evidence>
<dbReference type="FunFam" id="3.20.20.140:FF:000007">
    <property type="entry name" value="Imidazolonepropionase"/>
    <property type="match status" value="1"/>
</dbReference>
<keyword evidence="10" id="KW-1185">Reference proteome</keyword>
<dbReference type="Pfam" id="PF01979">
    <property type="entry name" value="Amidohydro_1"/>
    <property type="match status" value="1"/>
</dbReference>
<gene>
    <name evidence="7" type="primary">hutI</name>
    <name evidence="9" type="ordered locus">MROS_0054</name>
</gene>
<feature type="binding site" evidence="7">
    <location>
        <position position="150"/>
    </location>
    <ligand>
        <name>4-imidazolone-5-propanoate</name>
        <dbReference type="ChEBI" id="CHEBI:77893"/>
    </ligand>
</feature>
<dbReference type="OrthoDB" id="9776455at2"/>
<dbReference type="STRING" id="1191523.MROS_0054"/>
<feature type="binding site" evidence="7">
    <location>
        <position position="251"/>
    </location>
    <ligand>
        <name>4-imidazolone-5-propanoate</name>
        <dbReference type="ChEBI" id="CHEBI:77893"/>
    </ligand>
</feature>
<dbReference type="PANTHER" id="PTHR42752">
    <property type="entry name" value="IMIDAZOLONEPROPIONASE"/>
    <property type="match status" value="1"/>
</dbReference>
<dbReference type="PATRIC" id="fig|1191523.3.peg.56"/>
<evidence type="ECO:0000313" key="9">
    <source>
        <dbReference type="EMBL" id="AFN73298.1"/>
    </source>
</evidence>
<feature type="binding site" evidence="7">
    <location>
        <position position="80"/>
    </location>
    <ligand>
        <name>Zn(2+)</name>
        <dbReference type="ChEBI" id="CHEBI:29105"/>
    </ligand>
</feature>
<comment type="catalytic activity">
    <reaction evidence="7">
        <text>4-imidazolone-5-propanoate + H2O = N-formimidoyl-L-glutamate</text>
        <dbReference type="Rhea" id="RHEA:23660"/>
        <dbReference type="ChEBI" id="CHEBI:15377"/>
        <dbReference type="ChEBI" id="CHEBI:58928"/>
        <dbReference type="ChEBI" id="CHEBI:77893"/>
        <dbReference type="EC" id="3.5.2.7"/>
    </reaction>
</comment>
<feature type="binding site" evidence="7">
    <location>
        <position position="78"/>
    </location>
    <ligand>
        <name>Fe(3+)</name>
        <dbReference type="ChEBI" id="CHEBI:29034"/>
    </ligand>
</feature>
<dbReference type="GO" id="GO:0005506">
    <property type="term" value="F:iron ion binding"/>
    <property type="evidence" value="ECO:0007669"/>
    <property type="project" value="UniProtKB-UniRule"/>
</dbReference>
<feature type="binding site" evidence="7">
    <location>
        <position position="327"/>
    </location>
    <ligand>
        <name>4-imidazolone-5-propanoate</name>
        <dbReference type="ChEBI" id="CHEBI:77893"/>
    </ligand>
</feature>
<dbReference type="Gene3D" id="3.20.20.140">
    <property type="entry name" value="Metal-dependent hydrolases"/>
    <property type="match status" value="1"/>
</dbReference>